<evidence type="ECO:0000259" key="1">
    <source>
        <dbReference type="Pfam" id="PF00561"/>
    </source>
</evidence>
<dbReference type="AlphaFoldDB" id="A0A1H8UCP2"/>
<evidence type="ECO:0000313" key="3">
    <source>
        <dbReference type="Proteomes" id="UP000198960"/>
    </source>
</evidence>
<dbReference type="Pfam" id="PF00561">
    <property type="entry name" value="Abhydrolase_1"/>
    <property type="match status" value="1"/>
</dbReference>
<dbReference type="InterPro" id="IPR029058">
    <property type="entry name" value="AB_hydrolase_fold"/>
</dbReference>
<sequence length="305" mass="33125">MQVAEVEVNGGIVVHEFVGPEDGEVVVLTPGGRFSKDYPGVRELAEAIAEGGKRVLLWDRPNCGASDIQVYGRSESHMRAHTLGLLLEELGIEKVVKLGGSGGARDSVIFALMYPEKVSRLGLWNIVGGNFSTMSLAGVYILNELRTVRSKGIEGVIELGGPAGGWCDLVAANPRNADRLRAIGAEEFERVMDRWLDAFIPKPNEAIPGVPDWEFGEISVPTLIIRPGRDDHDHPVKTAFQVHTLIKGSRIIEPPWPEDAWEQGGRDREAGTGGIFQAWKLAGPTFIDFIDGKEAGVATTLPWNA</sequence>
<dbReference type="STRING" id="673521.SAMN05660991_02782"/>
<feature type="domain" description="AB hydrolase-1" evidence="1">
    <location>
        <begin position="26"/>
        <end position="121"/>
    </location>
</feature>
<reference evidence="3" key="1">
    <citation type="submission" date="2016-10" db="EMBL/GenBank/DDBJ databases">
        <authorList>
            <person name="Varghese N."/>
            <person name="Submissions S."/>
        </authorList>
    </citation>
    <scope>NUCLEOTIDE SEQUENCE [LARGE SCALE GENOMIC DNA]</scope>
    <source>
        <strain evidence="3">DSM 45413</strain>
    </source>
</reference>
<evidence type="ECO:0000313" key="2">
    <source>
        <dbReference type="EMBL" id="SEP00876.1"/>
    </source>
</evidence>
<dbReference type="EMBL" id="FOEE01000008">
    <property type="protein sequence ID" value="SEP00876.1"/>
    <property type="molecule type" value="Genomic_DNA"/>
</dbReference>
<dbReference type="GO" id="GO:0003824">
    <property type="term" value="F:catalytic activity"/>
    <property type="evidence" value="ECO:0007669"/>
    <property type="project" value="UniProtKB-ARBA"/>
</dbReference>
<dbReference type="SUPFAM" id="SSF53474">
    <property type="entry name" value="alpha/beta-Hydrolases"/>
    <property type="match status" value="1"/>
</dbReference>
<name>A0A1H8UCP2_9ACTN</name>
<dbReference type="Gene3D" id="3.40.50.1820">
    <property type="entry name" value="alpha/beta hydrolase"/>
    <property type="match status" value="1"/>
</dbReference>
<gene>
    <name evidence="2" type="ORF">SAMN05660991_02782</name>
</gene>
<protein>
    <submittedName>
        <fullName evidence="2">Pimeloyl-ACP methyl ester carboxylesterase</fullName>
    </submittedName>
</protein>
<organism evidence="2 3">
    <name type="scientific">Trujillonella endophytica</name>
    <dbReference type="NCBI Taxonomy" id="673521"/>
    <lineage>
        <taxon>Bacteria</taxon>
        <taxon>Bacillati</taxon>
        <taxon>Actinomycetota</taxon>
        <taxon>Actinomycetes</taxon>
        <taxon>Geodermatophilales</taxon>
        <taxon>Geodermatophilaceae</taxon>
        <taxon>Trujillonella</taxon>
    </lineage>
</organism>
<dbReference type="RefSeq" id="WP_091944263.1">
    <property type="nucleotide sequence ID" value="NZ_FOEE01000008.1"/>
</dbReference>
<dbReference type="OrthoDB" id="4682164at2"/>
<dbReference type="Proteomes" id="UP000198960">
    <property type="component" value="Unassembled WGS sequence"/>
</dbReference>
<accession>A0A1H8UCP2</accession>
<keyword evidence="3" id="KW-1185">Reference proteome</keyword>
<dbReference type="InterPro" id="IPR000073">
    <property type="entry name" value="AB_hydrolase_1"/>
</dbReference>
<proteinExistence type="predicted"/>